<sequence length="140" mass="15428">MEGAKPVLMEISNPKDTPLEERDHYIGLPCLIGDHDRALTESSEQARCRGGGTPSRKNNRDDRGKAPGETGQTIFLLIKQQPSQKRLHGLIAQRQTCALQANSDGHETSTEQPKKQPAKLTEAAYSQVCSSLQNVHLKWG</sequence>
<comment type="caution">
    <text evidence="2">The sequence shown here is derived from an EMBL/GenBank/DDBJ whole genome shotgun (WGS) entry which is preliminary data.</text>
</comment>
<evidence type="ECO:0000313" key="3">
    <source>
        <dbReference type="Proteomes" id="UP000050525"/>
    </source>
</evidence>
<evidence type="ECO:0000256" key="1">
    <source>
        <dbReference type="SAM" id="MobiDB-lite"/>
    </source>
</evidence>
<dbReference type="AlphaFoldDB" id="A0A151NID6"/>
<proteinExistence type="predicted"/>
<organism evidence="2 3">
    <name type="scientific">Alligator mississippiensis</name>
    <name type="common">American alligator</name>
    <dbReference type="NCBI Taxonomy" id="8496"/>
    <lineage>
        <taxon>Eukaryota</taxon>
        <taxon>Metazoa</taxon>
        <taxon>Chordata</taxon>
        <taxon>Craniata</taxon>
        <taxon>Vertebrata</taxon>
        <taxon>Euteleostomi</taxon>
        <taxon>Archelosauria</taxon>
        <taxon>Archosauria</taxon>
        <taxon>Crocodylia</taxon>
        <taxon>Alligatoridae</taxon>
        <taxon>Alligatorinae</taxon>
        <taxon>Alligator</taxon>
    </lineage>
</organism>
<gene>
    <name evidence="2" type="ORF">Y1Q_0024281</name>
</gene>
<protein>
    <submittedName>
        <fullName evidence="2">Uncharacterized protein</fullName>
    </submittedName>
</protein>
<accession>A0A151NID6</accession>
<dbReference type="Proteomes" id="UP000050525">
    <property type="component" value="Unassembled WGS sequence"/>
</dbReference>
<keyword evidence="3" id="KW-1185">Reference proteome</keyword>
<feature type="region of interest" description="Disordered" evidence="1">
    <location>
        <begin position="1"/>
        <end position="21"/>
    </location>
</feature>
<reference evidence="2 3" key="1">
    <citation type="journal article" date="2012" name="Genome Biol.">
        <title>Sequencing three crocodilian genomes to illuminate the evolution of archosaurs and amniotes.</title>
        <authorList>
            <person name="St John J.A."/>
            <person name="Braun E.L."/>
            <person name="Isberg S.R."/>
            <person name="Miles L.G."/>
            <person name="Chong A.Y."/>
            <person name="Gongora J."/>
            <person name="Dalzell P."/>
            <person name="Moran C."/>
            <person name="Bed'hom B."/>
            <person name="Abzhanov A."/>
            <person name="Burgess S.C."/>
            <person name="Cooksey A.M."/>
            <person name="Castoe T.A."/>
            <person name="Crawford N.G."/>
            <person name="Densmore L.D."/>
            <person name="Drew J.C."/>
            <person name="Edwards S.V."/>
            <person name="Faircloth B.C."/>
            <person name="Fujita M.K."/>
            <person name="Greenwold M.J."/>
            <person name="Hoffmann F.G."/>
            <person name="Howard J.M."/>
            <person name="Iguchi T."/>
            <person name="Janes D.E."/>
            <person name="Khan S.Y."/>
            <person name="Kohno S."/>
            <person name="de Koning A.J."/>
            <person name="Lance S.L."/>
            <person name="McCarthy F.M."/>
            <person name="McCormack J.E."/>
            <person name="Merchant M.E."/>
            <person name="Peterson D.G."/>
            <person name="Pollock D.D."/>
            <person name="Pourmand N."/>
            <person name="Raney B.J."/>
            <person name="Roessler K.A."/>
            <person name="Sanford J.R."/>
            <person name="Sawyer R.H."/>
            <person name="Schmidt C.J."/>
            <person name="Triplett E.W."/>
            <person name="Tuberville T.D."/>
            <person name="Venegas-Anaya M."/>
            <person name="Howard J.T."/>
            <person name="Jarvis E.D."/>
            <person name="Guillette L.J.Jr."/>
            <person name="Glenn T.C."/>
            <person name="Green R.E."/>
            <person name="Ray D.A."/>
        </authorList>
    </citation>
    <scope>NUCLEOTIDE SEQUENCE [LARGE SCALE GENOMIC DNA]</scope>
    <source>
        <strain evidence="2">KSC_2009_1</strain>
    </source>
</reference>
<name>A0A151NID6_ALLMI</name>
<evidence type="ECO:0000313" key="2">
    <source>
        <dbReference type="EMBL" id="KYO36572.1"/>
    </source>
</evidence>
<dbReference type="EMBL" id="AKHW03002956">
    <property type="protein sequence ID" value="KYO36572.1"/>
    <property type="molecule type" value="Genomic_DNA"/>
</dbReference>
<feature type="region of interest" description="Disordered" evidence="1">
    <location>
        <begin position="41"/>
        <end position="70"/>
    </location>
</feature>